<dbReference type="PANTHER" id="PTHR47629">
    <property type="entry name" value="C-TYPE LECTIN-RELATED"/>
    <property type="match status" value="1"/>
</dbReference>
<evidence type="ECO:0000313" key="2">
    <source>
        <dbReference type="Proteomes" id="UP000005237"/>
    </source>
</evidence>
<organism evidence="1 2">
    <name type="scientific">Caenorhabditis japonica</name>
    <dbReference type="NCBI Taxonomy" id="281687"/>
    <lineage>
        <taxon>Eukaryota</taxon>
        <taxon>Metazoa</taxon>
        <taxon>Ecdysozoa</taxon>
        <taxon>Nematoda</taxon>
        <taxon>Chromadorea</taxon>
        <taxon>Rhabditida</taxon>
        <taxon>Rhabditina</taxon>
        <taxon>Rhabditomorpha</taxon>
        <taxon>Rhabditoidea</taxon>
        <taxon>Rhabditidae</taxon>
        <taxon>Peloderinae</taxon>
        <taxon>Caenorhabditis</taxon>
    </lineage>
</organism>
<proteinExistence type="predicted"/>
<name>A0A8R1HQD2_CAEJA</name>
<evidence type="ECO:0008006" key="3">
    <source>
        <dbReference type="Google" id="ProtNLM"/>
    </source>
</evidence>
<sequence>MEMKERILDARKCALANDAPMCGDCYYSQGYLSEDTFYKMQVTPSEEDWKLSYTKLTCTNPSKLFVRCTVAVCIEIRWLNKSPWELDQYSASKLCAYGNGMGLTGQYNLKEGQWIRDQASPTKARENGIPESLLTTDFYFWIDGRSLYYPKVFAMEDLTHRGTLGYKWYPGMPAATYTDVCLYTRFGDSSVAEYDCSSSKNYRGAACRTEIVTTDYEPEQSYCQR</sequence>
<keyword evidence="2" id="KW-1185">Reference proteome</keyword>
<accession>A0A8R1HQD2</accession>
<dbReference type="Proteomes" id="UP000005237">
    <property type="component" value="Unassembled WGS sequence"/>
</dbReference>
<dbReference type="AlphaFoldDB" id="A0A8R1HQD2"/>
<dbReference type="EnsemblMetazoa" id="CJA08023c.1">
    <property type="protein sequence ID" value="CJA08023c.1"/>
    <property type="gene ID" value="WBGene00127227"/>
</dbReference>
<evidence type="ECO:0000313" key="1">
    <source>
        <dbReference type="EnsemblMetazoa" id="CJA08023c.1"/>
    </source>
</evidence>
<dbReference type="SUPFAM" id="SSF56436">
    <property type="entry name" value="C-type lectin-like"/>
    <property type="match status" value="1"/>
</dbReference>
<reference evidence="2" key="1">
    <citation type="submission" date="2010-08" db="EMBL/GenBank/DDBJ databases">
        <authorList>
            <consortium name="Caenorhabditis japonica Sequencing Consortium"/>
            <person name="Wilson R.K."/>
        </authorList>
    </citation>
    <scope>NUCLEOTIDE SEQUENCE [LARGE SCALE GENOMIC DNA]</scope>
    <source>
        <strain evidence="2">DF5081</strain>
    </source>
</reference>
<reference evidence="1" key="2">
    <citation type="submission" date="2022-06" db="UniProtKB">
        <authorList>
            <consortium name="EnsemblMetazoa"/>
        </authorList>
    </citation>
    <scope>IDENTIFICATION</scope>
    <source>
        <strain evidence="1">DF5081</strain>
    </source>
</reference>
<dbReference type="InterPro" id="IPR016187">
    <property type="entry name" value="CTDL_fold"/>
</dbReference>
<dbReference type="PANTHER" id="PTHR47629:SF6">
    <property type="entry name" value="CW DOMAIN-CONTAINING PROTEIN-RELATED"/>
    <property type="match status" value="1"/>
</dbReference>
<protein>
    <recommendedName>
        <fullName evidence="3">C-type lectin domain-containing protein</fullName>
    </recommendedName>
</protein>